<comment type="similarity">
    <text evidence="2">Belongs to the CSC1 (TC 1.A.17) family.</text>
</comment>
<feature type="transmembrane region" description="Helical" evidence="7">
    <location>
        <begin position="478"/>
        <end position="503"/>
    </location>
</feature>
<dbReference type="Pfam" id="PF02714">
    <property type="entry name" value="RSN1_7TM"/>
    <property type="match status" value="1"/>
</dbReference>
<dbReference type="InterPro" id="IPR045122">
    <property type="entry name" value="Csc1-like"/>
</dbReference>
<feature type="transmembrane region" description="Helical" evidence="7">
    <location>
        <begin position="382"/>
        <end position="402"/>
    </location>
</feature>
<feature type="transmembrane region" description="Helical" evidence="7">
    <location>
        <begin position="160"/>
        <end position="181"/>
    </location>
</feature>
<dbReference type="Pfam" id="PF13967">
    <property type="entry name" value="RSN1_TM"/>
    <property type="match status" value="1"/>
</dbReference>
<dbReference type="AlphaFoldDB" id="A0A1X6P7T9"/>
<protein>
    <recommendedName>
        <fullName evidence="13">CSC1/OSCA1-like 7TM region domain-containing protein</fullName>
    </recommendedName>
</protein>
<dbReference type="InterPro" id="IPR027815">
    <property type="entry name" value="CSC1/OSCA1-like_cyt"/>
</dbReference>
<dbReference type="GO" id="GO:0005227">
    <property type="term" value="F:calcium-activated cation channel activity"/>
    <property type="evidence" value="ECO:0007669"/>
    <property type="project" value="InterPro"/>
</dbReference>
<evidence type="ECO:0000256" key="5">
    <source>
        <dbReference type="ARBA" id="ARBA00022989"/>
    </source>
</evidence>
<name>A0A1X6P7T9_PORUM</name>
<dbReference type="Pfam" id="PF14703">
    <property type="entry name" value="PHM7_cyt"/>
    <property type="match status" value="1"/>
</dbReference>
<dbReference type="OrthoDB" id="1689567at2759"/>
<evidence type="ECO:0008006" key="13">
    <source>
        <dbReference type="Google" id="ProtNLM"/>
    </source>
</evidence>
<accession>A0A1X6P7T9</accession>
<feature type="domain" description="CSC1/OSCA1-like 7TM region" evidence="8">
    <location>
        <begin position="380"/>
        <end position="654"/>
    </location>
</feature>
<feature type="transmembrane region" description="Helical" evidence="7">
    <location>
        <begin position="635"/>
        <end position="656"/>
    </location>
</feature>
<gene>
    <name evidence="11" type="ORF">BU14_0170s0003</name>
</gene>
<dbReference type="GO" id="GO:0005886">
    <property type="term" value="C:plasma membrane"/>
    <property type="evidence" value="ECO:0007669"/>
    <property type="project" value="TreeGrafter"/>
</dbReference>
<evidence type="ECO:0000256" key="1">
    <source>
        <dbReference type="ARBA" id="ARBA00004141"/>
    </source>
</evidence>
<keyword evidence="4 7" id="KW-0812">Transmembrane</keyword>
<feature type="domain" description="CSC1/OSCA1-like N-terminal transmembrane" evidence="9">
    <location>
        <begin position="11"/>
        <end position="182"/>
    </location>
</feature>
<dbReference type="EMBL" id="KV918852">
    <property type="protein sequence ID" value="OSX76887.1"/>
    <property type="molecule type" value="Genomic_DNA"/>
</dbReference>
<evidence type="ECO:0000259" key="10">
    <source>
        <dbReference type="Pfam" id="PF14703"/>
    </source>
</evidence>
<evidence type="ECO:0000256" key="2">
    <source>
        <dbReference type="ARBA" id="ARBA00007779"/>
    </source>
</evidence>
<keyword evidence="6 7" id="KW-0472">Membrane</keyword>
<feature type="transmembrane region" description="Helical" evidence="7">
    <location>
        <begin position="595"/>
        <end position="614"/>
    </location>
</feature>
<comment type="subcellular location">
    <subcellularLocation>
        <location evidence="1">Membrane</location>
        <topology evidence="1">Multi-pass membrane protein</topology>
    </subcellularLocation>
</comment>
<keyword evidence="3" id="KW-0813">Transport</keyword>
<evidence type="ECO:0000256" key="7">
    <source>
        <dbReference type="SAM" id="Phobius"/>
    </source>
</evidence>
<keyword evidence="5 7" id="KW-1133">Transmembrane helix</keyword>
<evidence type="ECO:0000256" key="4">
    <source>
        <dbReference type="ARBA" id="ARBA00022692"/>
    </source>
</evidence>
<dbReference type="InterPro" id="IPR032880">
    <property type="entry name" value="CSC1/OSCA1-like_N"/>
</dbReference>
<dbReference type="Proteomes" id="UP000218209">
    <property type="component" value="Unassembled WGS sequence"/>
</dbReference>
<organism evidence="11 12">
    <name type="scientific">Porphyra umbilicalis</name>
    <name type="common">Purple laver</name>
    <name type="synonym">Red alga</name>
    <dbReference type="NCBI Taxonomy" id="2786"/>
    <lineage>
        <taxon>Eukaryota</taxon>
        <taxon>Rhodophyta</taxon>
        <taxon>Bangiophyceae</taxon>
        <taxon>Bangiales</taxon>
        <taxon>Bangiaceae</taxon>
        <taxon>Porphyra</taxon>
    </lineage>
</organism>
<feature type="transmembrane region" description="Helical" evidence="7">
    <location>
        <begin position="437"/>
        <end position="458"/>
    </location>
</feature>
<feature type="transmembrane region" description="Helical" evidence="7">
    <location>
        <begin position="12"/>
        <end position="32"/>
    </location>
</feature>
<reference evidence="11 12" key="1">
    <citation type="submission" date="2017-03" db="EMBL/GenBank/DDBJ databases">
        <title>WGS assembly of Porphyra umbilicalis.</title>
        <authorList>
            <person name="Brawley S.H."/>
            <person name="Blouin N.A."/>
            <person name="Ficko-Blean E."/>
            <person name="Wheeler G.L."/>
            <person name="Lohr M."/>
            <person name="Goodson H.V."/>
            <person name="Jenkins J.W."/>
            <person name="Blaby-Haas C.E."/>
            <person name="Helliwell K.E."/>
            <person name="Chan C."/>
            <person name="Marriage T."/>
            <person name="Bhattacharya D."/>
            <person name="Klein A.S."/>
            <person name="Badis Y."/>
            <person name="Brodie J."/>
            <person name="Cao Y."/>
            <person name="Collen J."/>
            <person name="Dittami S.M."/>
            <person name="Gachon C.M."/>
            <person name="Green B.R."/>
            <person name="Karpowicz S."/>
            <person name="Kim J.W."/>
            <person name="Kudahl U."/>
            <person name="Lin S."/>
            <person name="Michel G."/>
            <person name="Mittag M."/>
            <person name="Olson B.J."/>
            <person name="Pangilinan J."/>
            <person name="Peng Y."/>
            <person name="Qiu H."/>
            <person name="Shu S."/>
            <person name="Singer J.T."/>
            <person name="Smith A.G."/>
            <person name="Sprecher B.N."/>
            <person name="Wagner V."/>
            <person name="Wang W."/>
            <person name="Wang Z.-Y."/>
            <person name="Yan J."/>
            <person name="Yarish C."/>
            <person name="Zoeuner-Riek S."/>
            <person name="Zhuang Y."/>
            <person name="Zou Y."/>
            <person name="Lindquist E.A."/>
            <person name="Grimwood J."/>
            <person name="Barry K."/>
            <person name="Rokhsar D.S."/>
            <person name="Schmutz J."/>
            <person name="Stiller J.W."/>
            <person name="Grossman A.R."/>
            <person name="Prochnik S.E."/>
        </authorList>
    </citation>
    <scope>NUCLEOTIDE SEQUENCE [LARGE SCALE GENOMIC DNA]</scope>
    <source>
        <strain evidence="11">4086291</strain>
    </source>
</reference>
<evidence type="ECO:0000313" key="11">
    <source>
        <dbReference type="EMBL" id="OSX76887.1"/>
    </source>
</evidence>
<evidence type="ECO:0000256" key="6">
    <source>
        <dbReference type="ARBA" id="ARBA00023136"/>
    </source>
</evidence>
<evidence type="ECO:0000259" key="8">
    <source>
        <dbReference type="Pfam" id="PF02714"/>
    </source>
</evidence>
<feature type="transmembrane region" description="Helical" evidence="7">
    <location>
        <begin position="523"/>
        <end position="548"/>
    </location>
</feature>
<dbReference type="InterPro" id="IPR003864">
    <property type="entry name" value="CSC1/OSCA1-like_7TM"/>
</dbReference>
<dbReference type="PANTHER" id="PTHR13018">
    <property type="entry name" value="PROBABLE MEMBRANE PROTEIN DUF221-RELATED"/>
    <property type="match status" value="1"/>
</dbReference>
<keyword evidence="12" id="KW-1185">Reference proteome</keyword>
<dbReference type="PANTHER" id="PTHR13018:SF5">
    <property type="entry name" value="RE44586P"/>
    <property type="match status" value="1"/>
</dbReference>
<evidence type="ECO:0000259" key="9">
    <source>
        <dbReference type="Pfam" id="PF13967"/>
    </source>
</evidence>
<proteinExistence type="inferred from homology"/>
<feature type="transmembrane region" description="Helical" evidence="7">
    <location>
        <begin position="106"/>
        <end position="124"/>
    </location>
</feature>
<feature type="transmembrane region" description="Helical" evidence="7">
    <location>
        <begin position="662"/>
        <end position="682"/>
    </location>
</feature>
<sequence>MGLDPGTTGVIINLVVGGVITTLAVVIFDFWLRKRLPTVFEYRKYLHDERPDVTDHQGNRVAALPSPPSGFLGWMRGAWDVKLDQHLERSHGLDQVMFLRFLRTQLWLCCTIGLIVAVLLPIYGTGPFKDLPEKDADGNSTLKTLGIQIVTLSNIDGDDWRVWTTLLADALITVVACVFMWRDVKVYADARRRYRASRDNPSNYAIVVMDIDEESCSESQVLEYWNRLFPGQIVSVHYVHGDKKLLKKKARFWDAVTRRERAEWSMANDPKLAGQRPTHKVGSCVCLNRLAQEVDSIEHWSGQQTHYYDKIGRYQIGEFPKQMPATRSAIVVFATRRATADASQTNYARFQQSWKTSRAAEPDAVNWPSLAIKGATVDLRKLVSFILIMLLTFFWVVPVTFLQGLANLEKLTELDAFRWLDFVSRLPKIVLGLISGYLPPLILSVFLALIPIFIRLLVGIQRQHALGTVDALQRNYYFNFLVFSNLIFVALSGSIITYLRQLINDPGSIVTLLASSIPLQATFMINFILLLALSQVPLSLLQLGRWIVRWILRKFLCKTTRQLRKADDGGCFFQYFRFYAWGMIVSTMALVYSTIAPLIVAAAVLYFFTSYWVNKYSLLYTMRNPYESGGKLLKGAFTGIMIGLLLKQIVMAGILGLKKQSVPAALEVILVLLTLFFLYFIYTNFMRVAKHGSVLQVEENVEREGAPDMAADWIPAAYVSPGFKPLPAQVPNLNGVDDVNEEAYYAEDVELAKIKATEKAANREEVSDEFMPALGDPMPVASTTDNTVPMVAVPAVGK</sequence>
<feature type="domain" description="CSC1/OSCA1-like cytosolic" evidence="10">
    <location>
        <begin position="204"/>
        <end position="368"/>
    </location>
</feature>
<evidence type="ECO:0000313" key="12">
    <source>
        <dbReference type="Proteomes" id="UP000218209"/>
    </source>
</evidence>
<evidence type="ECO:0000256" key="3">
    <source>
        <dbReference type="ARBA" id="ARBA00022448"/>
    </source>
</evidence>